<feature type="transmembrane region" description="Helical" evidence="1">
    <location>
        <begin position="61"/>
        <end position="82"/>
    </location>
</feature>
<sequence>MHPSDTITPAEARELLDRAERLSRSAHEATRWPYIAFILALGVATSMGTFAMALTTGRAFGLAYVGTLGVAFALLLFFMISIRGRSAFARSRRWALTIASWSVAYIAAIAVVAWAHGSVVLAAITSGLILAVALVSAAREGRP</sequence>
<proteinExistence type="predicted"/>
<organism evidence="2">
    <name type="scientific">Herbiconiux sp. A18JL235</name>
    <dbReference type="NCBI Taxonomy" id="3152363"/>
    <lineage>
        <taxon>Bacteria</taxon>
        <taxon>Bacillati</taxon>
        <taxon>Actinomycetota</taxon>
        <taxon>Actinomycetes</taxon>
        <taxon>Micrococcales</taxon>
        <taxon>Microbacteriaceae</taxon>
        <taxon>Herbiconiux</taxon>
    </lineage>
</organism>
<dbReference type="EMBL" id="CP162511">
    <property type="protein sequence ID" value="XDI06412.1"/>
    <property type="molecule type" value="Genomic_DNA"/>
</dbReference>
<feature type="transmembrane region" description="Helical" evidence="1">
    <location>
        <begin position="120"/>
        <end position="138"/>
    </location>
</feature>
<evidence type="ECO:0000313" key="2">
    <source>
        <dbReference type="EMBL" id="XDI06412.1"/>
    </source>
</evidence>
<accession>A0AB39BIG6</accession>
<dbReference type="AlphaFoldDB" id="A0AB39BIG6"/>
<name>A0AB39BIG6_9MICO</name>
<dbReference type="RefSeq" id="WP_368498795.1">
    <property type="nucleotide sequence ID" value="NZ_CP162511.1"/>
</dbReference>
<protein>
    <submittedName>
        <fullName evidence="2">Chemotaxis protein CheY</fullName>
    </submittedName>
</protein>
<evidence type="ECO:0000256" key="1">
    <source>
        <dbReference type="SAM" id="Phobius"/>
    </source>
</evidence>
<gene>
    <name evidence="2" type="ORF">ABFY20_04765</name>
</gene>
<keyword evidence="1" id="KW-0472">Membrane</keyword>
<reference evidence="2" key="1">
    <citation type="submission" date="2024-05" db="EMBL/GenBank/DDBJ databases">
        <title>Herbiconiux sp. A18JL235.</title>
        <authorList>
            <person name="Zhang G."/>
        </authorList>
    </citation>
    <scope>NUCLEOTIDE SEQUENCE</scope>
    <source>
        <strain evidence="2">A18JL235</strain>
    </source>
</reference>
<keyword evidence="1" id="KW-0812">Transmembrane</keyword>
<feature type="transmembrane region" description="Helical" evidence="1">
    <location>
        <begin position="94"/>
        <end position="114"/>
    </location>
</feature>
<keyword evidence="1" id="KW-1133">Transmembrane helix</keyword>
<feature type="transmembrane region" description="Helical" evidence="1">
    <location>
        <begin position="34"/>
        <end position="55"/>
    </location>
</feature>